<dbReference type="AlphaFoldDB" id="A0A0A9TEJ7"/>
<evidence type="ECO:0000313" key="1">
    <source>
        <dbReference type="EMBL" id="JAD56201.1"/>
    </source>
</evidence>
<reference evidence="1" key="1">
    <citation type="submission" date="2014-09" db="EMBL/GenBank/DDBJ databases">
        <authorList>
            <person name="Magalhaes I.L.F."/>
            <person name="Oliveira U."/>
            <person name="Santos F.R."/>
            <person name="Vidigal T.H.D.A."/>
            <person name="Brescovit A.D."/>
            <person name="Santos A.J."/>
        </authorList>
    </citation>
    <scope>NUCLEOTIDE SEQUENCE</scope>
    <source>
        <tissue evidence="1">Shoot tissue taken approximately 20 cm above the soil surface</tissue>
    </source>
</reference>
<protein>
    <submittedName>
        <fullName evidence="1">Uncharacterized protein</fullName>
    </submittedName>
</protein>
<reference evidence="1" key="2">
    <citation type="journal article" date="2015" name="Data Brief">
        <title>Shoot transcriptome of the giant reed, Arundo donax.</title>
        <authorList>
            <person name="Barrero R.A."/>
            <person name="Guerrero F.D."/>
            <person name="Moolhuijzen P."/>
            <person name="Goolsby J.A."/>
            <person name="Tidwell J."/>
            <person name="Bellgard S.E."/>
            <person name="Bellgard M.I."/>
        </authorList>
    </citation>
    <scope>NUCLEOTIDE SEQUENCE</scope>
    <source>
        <tissue evidence="1">Shoot tissue taken approximately 20 cm above the soil surface</tissue>
    </source>
</reference>
<organism evidence="1">
    <name type="scientific">Arundo donax</name>
    <name type="common">Giant reed</name>
    <name type="synonym">Donax arundinaceus</name>
    <dbReference type="NCBI Taxonomy" id="35708"/>
    <lineage>
        <taxon>Eukaryota</taxon>
        <taxon>Viridiplantae</taxon>
        <taxon>Streptophyta</taxon>
        <taxon>Embryophyta</taxon>
        <taxon>Tracheophyta</taxon>
        <taxon>Spermatophyta</taxon>
        <taxon>Magnoliopsida</taxon>
        <taxon>Liliopsida</taxon>
        <taxon>Poales</taxon>
        <taxon>Poaceae</taxon>
        <taxon>PACMAD clade</taxon>
        <taxon>Arundinoideae</taxon>
        <taxon>Arundineae</taxon>
        <taxon>Arundo</taxon>
    </lineage>
</organism>
<proteinExistence type="predicted"/>
<accession>A0A0A9TEJ7</accession>
<sequence>MCCWCFPLVTSCHRCLCCDRSGDTHKSIGICSLHRLCLLELWDHPQSSHLYRQQSSRYKDRDQAEGCDDKFDPAAHNHCCAHQICKDAIRNRSLLHVPEASWSKDWQALLYPSHQSVGKS</sequence>
<dbReference type="EMBL" id="GBRH01241694">
    <property type="protein sequence ID" value="JAD56201.1"/>
    <property type="molecule type" value="Transcribed_RNA"/>
</dbReference>
<name>A0A0A9TEJ7_ARUDO</name>